<dbReference type="InterPro" id="IPR004045">
    <property type="entry name" value="Glutathione_S-Trfase_N"/>
</dbReference>
<evidence type="ECO:0000313" key="3">
    <source>
        <dbReference type="EMBL" id="EAM50650.1"/>
    </source>
</evidence>
<proteinExistence type="predicted"/>
<dbReference type="Gene3D" id="3.40.30.10">
    <property type="entry name" value="Glutaredoxin"/>
    <property type="match status" value="1"/>
</dbReference>
<dbReference type="GO" id="GO:0006749">
    <property type="term" value="P:glutathione metabolic process"/>
    <property type="evidence" value="ECO:0007669"/>
    <property type="project" value="TreeGrafter"/>
</dbReference>
<reference evidence="3" key="2">
    <citation type="submission" date="2005-06" db="EMBL/GenBank/DDBJ databases">
        <title>Sequencing of the draft genome and assembly of Crocosphaera watsonii WH 8501.</title>
        <authorList>
            <consortium name="US DOE Joint Genome Institute (JGI-PGF)"/>
            <person name="Copeland A."/>
            <person name="Lucas S."/>
            <person name="Lapidus A."/>
            <person name="Barry K."/>
            <person name="Detter C."/>
            <person name="Glavina T."/>
            <person name="Hammon N."/>
            <person name="Israni S."/>
            <person name="Pitluck S."/>
            <person name="Richardson P."/>
        </authorList>
    </citation>
    <scope>NUCLEOTIDE SEQUENCE [LARGE SCALE GENOMIC DNA]</scope>
    <source>
        <strain evidence="3">WH 8501</strain>
    </source>
</reference>
<dbReference type="EMBL" id="AADV02000020">
    <property type="protein sequence ID" value="EAM50650.1"/>
    <property type="molecule type" value="Genomic_DNA"/>
</dbReference>
<feature type="domain" description="GST N-terminal" evidence="1">
    <location>
        <begin position="4"/>
        <end position="83"/>
    </location>
</feature>
<dbReference type="Pfam" id="PF14497">
    <property type="entry name" value="GST_C_3"/>
    <property type="match status" value="1"/>
</dbReference>
<evidence type="ECO:0000259" key="1">
    <source>
        <dbReference type="PROSITE" id="PS50404"/>
    </source>
</evidence>
<dbReference type="SUPFAM" id="SSF52833">
    <property type="entry name" value="Thioredoxin-like"/>
    <property type="match status" value="1"/>
</dbReference>
<evidence type="ECO:0000313" key="4">
    <source>
        <dbReference type="Proteomes" id="UP000003922"/>
    </source>
</evidence>
<dbReference type="Gene3D" id="1.20.1050.10">
    <property type="match status" value="1"/>
</dbReference>
<dbReference type="PANTHER" id="PTHR11571:SF150">
    <property type="entry name" value="GLUTATHIONE S-TRANSFERASE"/>
    <property type="match status" value="1"/>
</dbReference>
<dbReference type="PANTHER" id="PTHR11571">
    <property type="entry name" value="GLUTATHIONE S-TRANSFERASE"/>
    <property type="match status" value="1"/>
</dbReference>
<dbReference type="InterPro" id="IPR036249">
    <property type="entry name" value="Thioredoxin-like_sf"/>
</dbReference>
<dbReference type="AlphaFoldDB" id="Q4C3B2"/>
<reference evidence="3" key="1">
    <citation type="submission" date="2004-02" db="EMBL/GenBank/DDBJ databases">
        <authorList>
            <consortium name="DOE Joint Genome Institute"/>
        </authorList>
    </citation>
    <scope>NUCLEOTIDE SEQUENCE [LARGE SCALE GENOMIC DNA]</scope>
    <source>
        <strain evidence="3">WH 8501</strain>
    </source>
</reference>
<name>Q4C3B2_CROWT</name>
<dbReference type="Proteomes" id="UP000003922">
    <property type="component" value="Unassembled WGS sequence"/>
</dbReference>
<dbReference type="GO" id="GO:0004364">
    <property type="term" value="F:glutathione transferase activity"/>
    <property type="evidence" value="ECO:0007669"/>
    <property type="project" value="TreeGrafter"/>
</dbReference>
<dbReference type="InterPro" id="IPR036282">
    <property type="entry name" value="Glutathione-S-Trfase_C_sf"/>
</dbReference>
<gene>
    <name evidence="3" type="ORF">CwatDRAFT_3615</name>
</gene>
<protein>
    <submittedName>
        <fullName evidence="3">Glutathione S-transferase, N-terminal</fullName>
    </submittedName>
</protein>
<dbReference type="CDD" id="cd03039">
    <property type="entry name" value="GST_N_Sigma_like"/>
    <property type="match status" value="1"/>
</dbReference>
<keyword evidence="4" id="KW-1185">Reference proteome</keyword>
<dbReference type="InterPro" id="IPR050213">
    <property type="entry name" value="GST_superfamily"/>
</dbReference>
<dbReference type="InterPro" id="IPR004046">
    <property type="entry name" value="GST_C"/>
</dbReference>
<dbReference type="InterPro" id="IPR040079">
    <property type="entry name" value="Glutathione_S-Trfase"/>
</dbReference>
<organism evidence="3 4">
    <name type="scientific">Crocosphaera watsonii WH 8501</name>
    <dbReference type="NCBI Taxonomy" id="165597"/>
    <lineage>
        <taxon>Bacteria</taxon>
        <taxon>Bacillati</taxon>
        <taxon>Cyanobacteriota</taxon>
        <taxon>Cyanophyceae</taxon>
        <taxon>Oscillatoriophycideae</taxon>
        <taxon>Chroococcales</taxon>
        <taxon>Aphanothecaceae</taxon>
        <taxon>Crocosphaera</taxon>
    </lineage>
</organism>
<dbReference type="PROSITE" id="PS50404">
    <property type="entry name" value="GST_NTER"/>
    <property type="match status" value="1"/>
</dbReference>
<dbReference type="KEGG" id="cwa:CwatDRAFT_3615"/>
<accession>Q4C3B2</accession>
<dbReference type="PROSITE" id="PS50405">
    <property type="entry name" value="GST_CTER"/>
    <property type="match status" value="1"/>
</dbReference>
<dbReference type="SFLD" id="SFLDG01205">
    <property type="entry name" value="AMPS.1"/>
    <property type="match status" value="1"/>
</dbReference>
<comment type="caution">
    <text evidence="3">The sequence shown here is derived from an EMBL/GenBank/DDBJ whole genome shotgun (WGS) entry which is preliminary data.</text>
</comment>
<evidence type="ECO:0000259" key="2">
    <source>
        <dbReference type="PROSITE" id="PS50405"/>
    </source>
</evidence>
<dbReference type="SUPFAM" id="SSF47616">
    <property type="entry name" value="GST C-terminal domain-like"/>
    <property type="match status" value="1"/>
</dbReference>
<dbReference type="SFLD" id="SFLDS00019">
    <property type="entry name" value="Glutathione_Transferase_(cytos"/>
    <property type="match status" value="1"/>
</dbReference>
<reference evidence="3" key="3">
    <citation type="submission" date="2016-12" db="EMBL/GenBank/DDBJ databases">
        <title>Annotation of the draft genome assembly of Crocosphaera watsonii WH 8501.</title>
        <authorList>
            <consortium name="US DOE Joint Genome Institute (JGI-ORNL)"/>
            <person name="Larimer F."/>
            <person name="Land M."/>
        </authorList>
    </citation>
    <scope>NUCLEOTIDE SEQUENCE</scope>
    <source>
        <strain evidence="3">WH 8501</strain>
    </source>
</reference>
<dbReference type="OrthoDB" id="9797500at2"/>
<dbReference type="CDD" id="cd03192">
    <property type="entry name" value="GST_C_Sigma_like"/>
    <property type="match status" value="1"/>
</dbReference>
<sequence length="239" mass="27249">MSKNVIVFYFNDGKGRAELTRLVLVYGQIPFSDQRLSFSEYLSMRDGGKLPFQQLPVLMVDDQIIGQSCAMARYAAKLADLYPSNDIEAGLSDMVVDAWRDLLDLFYGCYVDRVTKEGKFVMTMRSDQEKVEKLDEFFKVILPSHFDTFEQIISNNKSSSSLITDSITWADLAVFDLLDTLDPYASHWTDDSVSFYIKEPFGPYEPPKDIFKNYPKLEALKTIISQTPQIAAWLSSHPS</sequence>
<dbReference type="InterPro" id="IPR010987">
    <property type="entry name" value="Glutathione-S-Trfase_C-like"/>
</dbReference>
<feature type="domain" description="GST C-terminal" evidence="2">
    <location>
        <begin position="85"/>
        <end position="239"/>
    </location>
</feature>
<dbReference type="RefSeq" id="WP_007305694.1">
    <property type="nucleotide sequence ID" value="NZ_AADV02000020.1"/>
</dbReference>
<dbReference type="SFLD" id="SFLDG00363">
    <property type="entry name" value="AMPS_(cytGST):_Alpha-__Mu-__Pi"/>
    <property type="match status" value="1"/>
</dbReference>